<feature type="signal peptide" evidence="1">
    <location>
        <begin position="1"/>
        <end position="18"/>
    </location>
</feature>
<evidence type="ECO:0000313" key="3">
    <source>
        <dbReference type="Proteomes" id="UP000276215"/>
    </source>
</evidence>
<feature type="chain" id="PRO_5018116618" description="Endo-1,3(4)-beta-glucanase 1 carbohydrate binding domain-containing protein" evidence="1">
    <location>
        <begin position="19"/>
        <end position="189"/>
    </location>
</feature>
<proteinExistence type="predicted"/>
<dbReference type="AlphaFoldDB" id="A0A3N4JB13"/>
<protein>
    <recommendedName>
        <fullName evidence="4">Endo-1,3(4)-beta-glucanase 1 carbohydrate binding domain-containing protein</fullName>
    </recommendedName>
</protein>
<dbReference type="OrthoDB" id="5422807at2759"/>
<dbReference type="EMBL" id="ML120425">
    <property type="protein sequence ID" value="RPA95469.1"/>
    <property type="molecule type" value="Genomic_DNA"/>
</dbReference>
<keyword evidence="3" id="KW-1185">Reference proteome</keyword>
<evidence type="ECO:0008006" key="4">
    <source>
        <dbReference type="Google" id="ProtNLM"/>
    </source>
</evidence>
<name>A0A3N4JB13_9PEZI</name>
<reference evidence="2 3" key="1">
    <citation type="journal article" date="2018" name="Nat. Ecol. Evol.">
        <title>Pezizomycetes genomes reveal the molecular basis of ectomycorrhizal truffle lifestyle.</title>
        <authorList>
            <person name="Murat C."/>
            <person name="Payen T."/>
            <person name="Noel B."/>
            <person name="Kuo A."/>
            <person name="Morin E."/>
            <person name="Chen J."/>
            <person name="Kohler A."/>
            <person name="Krizsan K."/>
            <person name="Balestrini R."/>
            <person name="Da Silva C."/>
            <person name="Montanini B."/>
            <person name="Hainaut M."/>
            <person name="Levati E."/>
            <person name="Barry K.W."/>
            <person name="Belfiori B."/>
            <person name="Cichocki N."/>
            <person name="Clum A."/>
            <person name="Dockter R.B."/>
            <person name="Fauchery L."/>
            <person name="Guy J."/>
            <person name="Iotti M."/>
            <person name="Le Tacon F."/>
            <person name="Lindquist E.A."/>
            <person name="Lipzen A."/>
            <person name="Malagnac F."/>
            <person name="Mello A."/>
            <person name="Molinier V."/>
            <person name="Miyauchi S."/>
            <person name="Poulain J."/>
            <person name="Riccioni C."/>
            <person name="Rubini A."/>
            <person name="Sitrit Y."/>
            <person name="Splivallo R."/>
            <person name="Traeger S."/>
            <person name="Wang M."/>
            <person name="Zifcakova L."/>
            <person name="Wipf D."/>
            <person name="Zambonelli A."/>
            <person name="Paolocci F."/>
            <person name="Nowrousian M."/>
            <person name="Ottonello S."/>
            <person name="Baldrian P."/>
            <person name="Spatafora J.W."/>
            <person name="Henrissat B."/>
            <person name="Nagy L.G."/>
            <person name="Aury J.M."/>
            <person name="Wincker P."/>
            <person name="Grigoriev I.V."/>
            <person name="Bonfante P."/>
            <person name="Martin F.M."/>
        </authorList>
    </citation>
    <scope>NUCLEOTIDE SEQUENCE [LARGE SCALE GENOMIC DNA]</scope>
    <source>
        <strain evidence="2 3">120613-1</strain>
    </source>
</reference>
<evidence type="ECO:0000256" key="1">
    <source>
        <dbReference type="SAM" id="SignalP"/>
    </source>
</evidence>
<sequence length="189" mass="19624">MKFTSSLLLLVLPAFSIARPSPQTTDEQATPLHLAPCVDGERRCDAGNTWSLCIGGRFVEQGVNDENSECTELQVREDNGGGATVYDTIMGLKFVGDIKSIVGNAGGIGISSTGAGGPREYPLLAGPSMNFTLIVTDAPGSSAGADGGDGYDNKNGTVARLAKRGTSIHCVRVCVGGRCEVKDCEVILT</sequence>
<feature type="non-terminal residue" evidence="2">
    <location>
        <position position="189"/>
    </location>
</feature>
<dbReference type="Proteomes" id="UP000276215">
    <property type="component" value="Unassembled WGS sequence"/>
</dbReference>
<keyword evidence="1" id="KW-0732">Signal</keyword>
<organism evidence="2 3">
    <name type="scientific">Choiromyces venosus 120613-1</name>
    <dbReference type="NCBI Taxonomy" id="1336337"/>
    <lineage>
        <taxon>Eukaryota</taxon>
        <taxon>Fungi</taxon>
        <taxon>Dikarya</taxon>
        <taxon>Ascomycota</taxon>
        <taxon>Pezizomycotina</taxon>
        <taxon>Pezizomycetes</taxon>
        <taxon>Pezizales</taxon>
        <taxon>Tuberaceae</taxon>
        <taxon>Choiromyces</taxon>
    </lineage>
</organism>
<evidence type="ECO:0000313" key="2">
    <source>
        <dbReference type="EMBL" id="RPA95469.1"/>
    </source>
</evidence>
<accession>A0A3N4JB13</accession>
<gene>
    <name evidence="2" type="ORF">L873DRAFT_1812782</name>
</gene>